<protein>
    <submittedName>
        <fullName evidence="4">Carbon-monoxide dehydrogenase large subunit</fullName>
        <ecNumber evidence="4">1.2.5.3</ecNumber>
    </submittedName>
</protein>
<dbReference type="InterPro" id="IPR037165">
    <property type="entry name" value="AldOxase/xan_DH_Mopterin-bd_sf"/>
</dbReference>
<dbReference type="Pfam" id="PF02738">
    <property type="entry name" value="MoCoBD_1"/>
    <property type="match status" value="1"/>
</dbReference>
<evidence type="ECO:0000313" key="5">
    <source>
        <dbReference type="Proteomes" id="UP001364224"/>
    </source>
</evidence>
<dbReference type="InterPro" id="IPR000674">
    <property type="entry name" value="Ald_Oxase/Xan_DH_a/b"/>
</dbReference>
<accession>A0ABU8BHM7</accession>
<feature type="domain" description="Aldehyde oxidase/xanthine dehydrogenase a/b hammerhead" evidence="3">
    <location>
        <begin position="20"/>
        <end position="136"/>
    </location>
</feature>
<keyword evidence="1" id="KW-0500">Molybdenum</keyword>
<dbReference type="InterPro" id="IPR046867">
    <property type="entry name" value="AldOxase/xan_DH_MoCoBD2"/>
</dbReference>
<dbReference type="RefSeq" id="WP_334484001.1">
    <property type="nucleotide sequence ID" value="NZ_JAZHRV010000001.1"/>
</dbReference>
<dbReference type="InterPro" id="IPR036856">
    <property type="entry name" value="Ald_Oxase/Xan_DH_a/b_sf"/>
</dbReference>
<evidence type="ECO:0000256" key="2">
    <source>
        <dbReference type="ARBA" id="ARBA00023002"/>
    </source>
</evidence>
<dbReference type="Gene3D" id="3.90.1170.50">
    <property type="entry name" value="Aldehyde oxidase/xanthine dehydrogenase, a/b hammerhead"/>
    <property type="match status" value="1"/>
</dbReference>
<dbReference type="SUPFAM" id="SSF56003">
    <property type="entry name" value="Molybdenum cofactor-binding domain"/>
    <property type="match status" value="1"/>
</dbReference>
<dbReference type="GO" id="GO:0008805">
    <property type="term" value="F:carbon-monoxide oxygenase activity"/>
    <property type="evidence" value="ECO:0007669"/>
    <property type="project" value="UniProtKB-EC"/>
</dbReference>
<dbReference type="Gene3D" id="3.30.365.10">
    <property type="entry name" value="Aldehyde oxidase/xanthine dehydrogenase, molybdopterin binding domain"/>
    <property type="match status" value="4"/>
</dbReference>
<dbReference type="SUPFAM" id="SSF54665">
    <property type="entry name" value="CO dehydrogenase molybdoprotein N-domain-like"/>
    <property type="match status" value="1"/>
</dbReference>
<dbReference type="PANTHER" id="PTHR11908:SF132">
    <property type="entry name" value="ALDEHYDE OXIDASE 1-RELATED"/>
    <property type="match status" value="1"/>
</dbReference>
<dbReference type="EC" id="1.2.5.3" evidence="4"/>
<dbReference type="Pfam" id="PF20256">
    <property type="entry name" value="MoCoBD_2"/>
    <property type="match status" value="1"/>
</dbReference>
<evidence type="ECO:0000259" key="3">
    <source>
        <dbReference type="SMART" id="SM01008"/>
    </source>
</evidence>
<evidence type="ECO:0000313" key="4">
    <source>
        <dbReference type="EMBL" id="MEH2557617.1"/>
    </source>
</evidence>
<keyword evidence="5" id="KW-1185">Reference proteome</keyword>
<proteinExistence type="predicted"/>
<organism evidence="4 5">
    <name type="scientific">Bradyrhizobium algeriense</name>
    <dbReference type="NCBI Taxonomy" id="634784"/>
    <lineage>
        <taxon>Bacteria</taxon>
        <taxon>Pseudomonadati</taxon>
        <taxon>Pseudomonadota</taxon>
        <taxon>Alphaproteobacteria</taxon>
        <taxon>Hyphomicrobiales</taxon>
        <taxon>Nitrobacteraceae</taxon>
        <taxon>Bradyrhizobium</taxon>
    </lineage>
</organism>
<dbReference type="InterPro" id="IPR008274">
    <property type="entry name" value="AldOxase/xan_DH_MoCoBD1"/>
</dbReference>
<sequence>MATRYLGAAVRRVEDSRLLKGEGCYLDDLALPAGLETAFVRSTIAHGLIRAVDASAARALPGVLAVYLAEDLGPSARRPMPLAAPHPLLTQPRTQAPLATDEVCYVGQPIALVVADNRYIAEDAAALVAIDYDPLPVITDCRRALDSAAALAHRGADHNRAATLTARFGDAAAAFAGAAFSVVERIEMERGGAHSMEGRGVAAMPSPDGMGITLWSSTQAPYMIRRLLAAHLDWDESRIRVIAPDVGGGFGPKAVFYPEEVVIPLAALRLRRPVRWVEDRREHFQATTQQRLQAWDVEVAADVAGRLIAIRGRGVHDAGAFVPYGVLLPLSSLWPFPGPYALEALDLSLDVVFTNMVPTSPVRGAGRPYANFVIERLVDRVADALALDRAEIRRRNFIPRDKFPYATGMTYRDGSKVTYDSGDFEACLTEAMRRAEYADFATRRAAAAERGLRRGIGLASYVEDTGAGPFEGVSVRVLPNGRVHAVTSAASQGQGHATIIAQICADALGISPDLVTVTSADTDALAYGMGTYGSRVAVAAGSSALNAAAAVRAKALRLAASLLQCASDDLTIAEGRIVRRSGPADTGLDLALLAARLAGTPGIPLPDGFAPGLEATDYAPIAATATASGTHIAEVEVDPATGAVAVVAYVVAHDCGNVLNPLLVDGQILGGVVHGIGNALFEQMVYDPTGQPLSSNYGEYLLPLASEMPRIDIAHIETPSPHNPLGAKGAGEGGTIPAAAALISALEDALRGEGARFSKHPVSPEDVIEAIQLGRCVREVVPSASPGGGLLEIAGG</sequence>
<dbReference type="EMBL" id="JAZHRV010000001">
    <property type="protein sequence ID" value="MEH2557617.1"/>
    <property type="molecule type" value="Genomic_DNA"/>
</dbReference>
<name>A0ABU8BHM7_9BRAD</name>
<reference evidence="4 5" key="1">
    <citation type="submission" date="2024-02" db="EMBL/GenBank/DDBJ databases">
        <title>Adaptive strategies in a cosmopolitan and abundant soil bacterium.</title>
        <authorList>
            <person name="Carini P."/>
        </authorList>
    </citation>
    <scope>NUCLEOTIDE SEQUENCE [LARGE SCALE GENOMIC DNA]</scope>
    <source>
        <strain evidence="4 5">AZCC 1608</strain>
    </source>
</reference>
<comment type="caution">
    <text evidence="4">The sequence shown here is derived from an EMBL/GenBank/DDBJ whole genome shotgun (WGS) entry which is preliminary data.</text>
</comment>
<dbReference type="InterPro" id="IPR016208">
    <property type="entry name" value="Ald_Oxase/xanthine_DH-like"/>
</dbReference>
<evidence type="ECO:0000256" key="1">
    <source>
        <dbReference type="ARBA" id="ARBA00022505"/>
    </source>
</evidence>
<dbReference type="SMART" id="SM01008">
    <property type="entry name" value="Ald_Xan_dh_C"/>
    <property type="match status" value="1"/>
</dbReference>
<gene>
    <name evidence="4" type="ORF">V1286_005146</name>
</gene>
<dbReference type="Pfam" id="PF01315">
    <property type="entry name" value="Ald_Xan_dh_C"/>
    <property type="match status" value="1"/>
</dbReference>
<dbReference type="Proteomes" id="UP001364224">
    <property type="component" value="Unassembled WGS sequence"/>
</dbReference>
<keyword evidence="2 4" id="KW-0560">Oxidoreductase</keyword>
<dbReference type="PANTHER" id="PTHR11908">
    <property type="entry name" value="XANTHINE DEHYDROGENASE"/>
    <property type="match status" value="1"/>
</dbReference>